<evidence type="ECO:0000256" key="7">
    <source>
        <dbReference type="ARBA" id="ARBA00023180"/>
    </source>
</evidence>
<dbReference type="RefSeq" id="XP_035774117.1">
    <property type="nucleotide sequence ID" value="XM_035918224.1"/>
</dbReference>
<accession>A0A182F4U9</accession>
<evidence type="ECO:0000256" key="6">
    <source>
        <dbReference type="ARBA" id="ARBA00023136"/>
    </source>
</evidence>
<evidence type="ECO:0000256" key="2">
    <source>
        <dbReference type="ARBA" id="ARBA00022622"/>
    </source>
</evidence>
<keyword evidence="5" id="KW-1133">Transmembrane helix</keyword>
<dbReference type="VEuPathDB" id="VectorBase:AALB20_032867"/>
<dbReference type="GeneID" id="118457001"/>
<evidence type="ECO:0000256" key="5">
    <source>
        <dbReference type="ARBA" id="ARBA00022989"/>
    </source>
</evidence>
<dbReference type="InterPro" id="IPR045860">
    <property type="entry name" value="Snake_toxin-like_sf"/>
</dbReference>
<evidence type="ECO:0000313" key="9">
    <source>
        <dbReference type="EnsemblMetazoa" id="AALB001490-PA"/>
    </source>
</evidence>
<proteinExistence type="predicted"/>
<keyword evidence="2" id="KW-0336">GPI-anchor</keyword>
<dbReference type="GO" id="GO:0030431">
    <property type="term" value="P:sleep"/>
    <property type="evidence" value="ECO:0007669"/>
    <property type="project" value="InterPro"/>
</dbReference>
<keyword evidence="6" id="KW-0472">Membrane</keyword>
<organism evidence="9 10">
    <name type="scientific">Anopheles albimanus</name>
    <name type="common">New world malaria mosquito</name>
    <dbReference type="NCBI Taxonomy" id="7167"/>
    <lineage>
        <taxon>Eukaryota</taxon>
        <taxon>Metazoa</taxon>
        <taxon>Ecdysozoa</taxon>
        <taxon>Arthropoda</taxon>
        <taxon>Hexapoda</taxon>
        <taxon>Insecta</taxon>
        <taxon>Pterygota</taxon>
        <taxon>Neoptera</taxon>
        <taxon>Endopterygota</taxon>
        <taxon>Diptera</taxon>
        <taxon>Nematocera</taxon>
        <taxon>Culicoidea</taxon>
        <taxon>Culicidae</taxon>
        <taxon>Anophelinae</taxon>
        <taxon>Anopheles</taxon>
    </lineage>
</organism>
<dbReference type="SUPFAM" id="SSF57302">
    <property type="entry name" value="Snake toxin-like"/>
    <property type="match status" value="1"/>
</dbReference>
<sequence>MAVCGYWMLYLTVILAGVTSSVEALRCYQCNSNDDTDCFAPPKNFTEAQYRDNQTVVGRLLMECSRDEHGREPFCIKSSVLVLGGNLPDHTRVLRECQYERWVRPCYRVYNGGHEEITCQCDSDGCNGATQRSASIVVLLLMSVGVSYRLLASGTS</sequence>
<evidence type="ECO:0000313" key="10">
    <source>
        <dbReference type="Proteomes" id="UP000069272"/>
    </source>
</evidence>
<dbReference type="GO" id="GO:0098552">
    <property type="term" value="C:side of membrane"/>
    <property type="evidence" value="ECO:0007669"/>
    <property type="project" value="UniProtKB-KW"/>
</dbReference>
<reference evidence="9" key="2">
    <citation type="submission" date="2022-08" db="UniProtKB">
        <authorList>
            <consortium name="EnsemblMetazoa"/>
        </authorList>
    </citation>
    <scope>IDENTIFICATION</scope>
    <source>
        <strain evidence="9">STECLA/ALBI9_A</strain>
    </source>
</reference>
<dbReference type="Proteomes" id="UP000069272">
    <property type="component" value="Chromosome 2L"/>
</dbReference>
<protein>
    <submittedName>
        <fullName evidence="9">Uncharacterized protein</fullName>
    </submittedName>
</protein>
<reference evidence="9 10" key="1">
    <citation type="journal article" date="2017" name="G3 (Bethesda)">
        <title>The Physical Genome Mapping of Anopheles albimanus Corrected Scaffold Misassemblies and Identified Interarm Rearrangements in Genus Anopheles.</title>
        <authorList>
            <person name="Artemov G.N."/>
            <person name="Peery A.N."/>
            <person name="Jiang X."/>
            <person name="Tu Z."/>
            <person name="Stegniy V.N."/>
            <person name="Sharakhova M.V."/>
            <person name="Sharakhov I.V."/>
        </authorList>
    </citation>
    <scope>NUCLEOTIDE SEQUENCE [LARGE SCALE GENOMIC DNA]</scope>
    <source>
        <strain evidence="9 10">ALBI9_A</strain>
    </source>
</reference>
<dbReference type="KEGG" id="aali:118457001"/>
<evidence type="ECO:0000256" key="8">
    <source>
        <dbReference type="ARBA" id="ARBA00023288"/>
    </source>
</evidence>
<dbReference type="AlphaFoldDB" id="A0A182F4U9"/>
<keyword evidence="4" id="KW-0732">Signal</keyword>
<dbReference type="OrthoDB" id="6420171at2759"/>
<dbReference type="GO" id="GO:0032222">
    <property type="term" value="P:regulation of synaptic transmission, cholinergic"/>
    <property type="evidence" value="ECO:0007669"/>
    <property type="project" value="InterPro"/>
</dbReference>
<dbReference type="PANTHER" id="PTHR33562">
    <property type="entry name" value="ATILLA, ISOFORM B-RELATED-RELATED"/>
    <property type="match status" value="1"/>
</dbReference>
<keyword evidence="10" id="KW-1185">Reference proteome</keyword>
<dbReference type="Pfam" id="PF17064">
    <property type="entry name" value="QVR"/>
    <property type="match status" value="1"/>
</dbReference>
<keyword evidence="7" id="KW-0325">Glycoprotein</keyword>
<dbReference type="EnsemblMetazoa" id="AALB001490-RA">
    <property type="protein sequence ID" value="AALB001490-PA"/>
    <property type="gene ID" value="AALB001490"/>
</dbReference>
<keyword evidence="8" id="KW-0449">Lipoprotein</keyword>
<evidence type="ECO:0000256" key="1">
    <source>
        <dbReference type="ARBA" id="ARBA00004589"/>
    </source>
</evidence>
<keyword evidence="3" id="KW-0812">Transmembrane</keyword>
<comment type="subcellular location">
    <subcellularLocation>
        <location evidence="1">Membrane</location>
        <topology evidence="1">Lipid-anchor</topology>
        <topology evidence="1">GPI-anchor</topology>
    </subcellularLocation>
</comment>
<name>A0A182F4U9_ANOAL</name>
<evidence type="ECO:0000256" key="3">
    <source>
        <dbReference type="ARBA" id="ARBA00022692"/>
    </source>
</evidence>
<dbReference type="InterPro" id="IPR050975">
    <property type="entry name" value="Sleep_regulator"/>
</dbReference>
<dbReference type="InterPro" id="IPR031424">
    <property type="entry name" value="QVR-like"/>
</dbReference>
<evidence type="ECO:0000256" key="4">
    <source>
        <dbReference type="ARBA" id="ARBA00022729"/>
    </source>
</evidence>
<dbReference type="VEuPathDB" id="VectorBase:AALB001490"/>